<evidence type="ECO:0000256" key="3">
    <source>
        <dbReference type="ARBA" id="ARBA00022759"/>
    </source>
</evidence>
<keyword evidence="6" id="KW-0229">DNA integration</keyword>
<keyword evidence="13" id="KW-1185">Reference proteome</keyword>
<dbReference type="InterPro" id="IPR012337">
    <property type="entry name" value="RNaseH-like_sf"/>
</dbReference>
<keyword evidence="8" id="KW-0239">DNA-directed DNA polymerase</keyword>
<protein>
    <recommendedName>
        <fullName evidence="11">Integrase catalytic domain-containing protein</fullName>
    </recommendedName>
</protein>
<evidence type="ECO:0000256" key="2">
    <source>
        <dbReference type="ARBA" id="ARBA00022723"/>
    </source>
</evidence>
<dbReference type="Proteomes" id="UP000479000">
    <property type="component" value="Unassembled WGS sequence"/>
</dbReference>
<proteinExistence type="predicted"/>
<reference evidence="12 13" key="1">
    <citation type="submission" date="2020-02" db="EMBL/GenBank/DDBJ databases">
        <authorList>
            <person name="Ferguson B K."/>
        </authorList>
    </citation>
    <scope>NUCLEOTIDE SEQUENCE [LARGE SCALE GENOMIC DNA]</scope>
</reference>
<evidence type="ECO:0000256" key="9">
    <source>
        <dbReference type="ARBA" id="ARBA00023172"/>
    </source>
</evidence>
<dbReference type="OrthoDB" id="413361at2759"/>
<evidence type="ECO:0000256" key="6">
    <source>
        <dbReference type="ARBA" id="ARBA00022908"/>
    </source>
</evidence>
<evidence type="ECO:0000256" key="10">
    <source>
        <dbReference type="SAM" id="MobiDB-lite"/>
    </source>
</evidence>
<feature type="region of interest" description="Disordered" evidence="10">
    <location>
        <begin position="188"/>
        <end position="218"/>
    </location>
</feature>
<name>A0A6H5GED2_9HEMI</name>
<evidence type="ECO:0000256" key="8">
    <source>
        <dbReference type="ARBA" id="ARBA00022932"/>
    </source>
</evidence>
<evidence type="ECO:0000313" key="13">
    <source>
        <dbReference type="Proteomes" id="UP000479000"/>
    </source>
</evidence>
<evidence type="ECO:0000313" key="12">
    <source>
        <dbReference type="EMBL" id="CAB0001212.1"/>
    </source>
</evidence>
<dbReference type="InterPro" id="IPR039537">
    <property type="entry name" value="Retrotran_Ty1/copia-like"/>
</dbReference>
<evidence type="ECO:0000256" key="4">
    <source>
        <dbReference type="ARBA" id="ARBA00022801"/>
    </source>
</evidence>
<keyword evidence="7" id="KW-0695">RNA-directed DNA polymerase</keyword>
<dbReference type="Gene3D" id="3.30.420.10">
    <property type="entry name" value="Ribonuclease H-like superfamily/Ribonuclease H"/>
    <property type="match status" value="1"/>
</dbReference>
<accession>A0A6H5GED2</accession>
<dbReference type="SUPFAM" id="SSF53098">
    <property type="entry name" value="Ribonuclease H-like"/>
    <property type="match status" value="1"/>
</dbReference>
<keyword evidence="9" id="KW-0233">DNA recombination</keyword>
<feature type="domain" description="Integrase catalytic" evidence="11">
    <location>
        <begin position="1"/>
        <end position="111"/>
    </location>
</feature>
<dbReference type="InterPro" id="IPR001584">
    <property type="entry name" value="Integrase_cat-core"/>
</dbReference>
<dbReference type="PANTHER" id="PTHR42648">
    <property type="entry name" value="TRANSPOSASE, PUTATIVE-RELATED"/>
    <property type="match status" value="1"/>
</dbReference>
<keyword evidence="5" id="KW-0460">Magnesium</keyword>
<gene>
    <name evidence="12" type="ORF">NTEN_LOCUS6999</name>
</gene>
<evidence type="ECO:0000259" key="11">
    <source>
        <dbReference type="PROSITE" id="PS50994"/>
    </source>
</evidence>
<organism evidence="12 13">
    <name type="scientific">Nesidiocoris tenuis</name>
    <dbReference type="NCBI Taxonomy" id="355587"/>
    <lineage>
        <taxon>Eukaryota</taxon>
        <taxon>Metazoa</taxon>
        <taxon>Ecdysozoa</taxon>
        <taxon>Arthropoda</taxon>
        <taxon>Hexapoda</taxon>
        <taxon>Insecta</taxon>
        <taxon>Pterygota</taxon>
        <taxon>Neoptera</taxon>
        <taxon>Paraneoptera</taxon>
        <taxon>Hemiptera</taxon>
        <taxon>Heteroptera</taxon>
        <taxon>Panheteroptera</taxon>
        <taxon>Cimicomorpha</taxon>
        <taxon>Miridae</taxon>
        <taxon>Dicyphina</taxon>
        <taxon>Nesidiocoris</taxon>
    </lineage>
</organism>
<dbReference type="GO" id="GO:0004519">
    <property type="term" value="F:endonuclease activity"/>
    <property type="evidence" value="ECO:0007669"/>
    <property type="project" value="UniProtKB-KW"/>
</dbReference>
<dbReference type="GO" id="GO:0003887">
    <property type="term" value="F:DNA-directed DNA polymerase activity"/>
    <property type="evidence" value="ECO:0007669"/>
    <property type="project" value="UniProtKB-KW"/>
</dbReference>
<keyword evidence="3" id="KW-0255">Endonuclease</keyword>
<dbReference type="EMBL" id="CADCXU010010449">
    <property type="protein sequence ID" value="CAB0001212.1"/>
    <property type="molecule type" value="Genomic_DNA"/>
</dbReference>
<dbReference type="GO" id="GO:0046872">
    <property type="term" value="F:metal ion binding"/>
    <property type="evidence" value="ECO:0007669"/>
    <property type="project" value="UniProtKB-KW"/>
</dbReference>
<dbReference type="GO" id="GO:0006310">
    <property type="term" value="P:DNA recombination"/>
    <property type="evidence" value="ECO:0007669"/>
    <property type="project" value="UniProtKB-KW"/>
</dbReference>
<dbReference type="GO" id="GO:0015074">
    <property type="term" value="P:DNA integration"/>
    <property type="evidence" value="ECO:0007669"/>
    <property type="project" value="UniProtKB-KW"/>
</dbReference>
<keyword evidence="2" id="KW-0479">Metal-binding</keyword>
<dbReference type="AlphaFoldDB" id="A0A6H5GED2"/>
<keyword evidence="8" id="KW-0548">Nucleotidyltransferase</keyword>
<dbReference type="GO" id="GO:0003964">
    <property type="term" value="F:RNA-directed DNA polymerase activity"/>
    <property type="evidence" value="ECO:0007669"/>
    <property type="project" value="UniProtKB-KW"/>
</dbReference>
<sequence length="246" mass="28583">MKYIERLENEKQTRVGKIRRNGGGEVNSKSFVHYCDSKGIQIQLTTPRSSSRNGIAGRMHRTLQNKAHVMLNDTNLPLWGEATRSAKYTLNRSPSSAINGRIPSEIFTGKLDLSRIRVFGSQAFAARVSQDDEFNARTHETRFVGYNDNGYRLFDPKLTKFVNPETSTSKKTTSCMMKRRDAALRYQRRRLRARPRRRLTTTRSPMNDDSRRQRPSSIIRIRQIMKIRSVNQRTTSTPQRQFQEEK</sequence>
<keyword evidence="1" id="KW-0540">Nuclease</keyword>
<dbReference type="InterPro" id="IPR036397">
    <property type="entry name" value="RNaseH_sf"/>
</dbReference>
<dbReference type="GO" id="GO:0016787">
    <property type="term" value="F:hydrolase activity"/>
    <property type="evidence" value="ECO:0007669"/>
    <property type="project" value="UniProtKB-KW"/>
</dbReference>
<dbReference type="PROSITE" id="PS50994">
    <property type="entry name" value="INTEGRASE"/>
    <property type="match status" value="1"/>
</dbReference>
<evidence type="ECO:0000256" key="7">
    <source>
        <dbReference type="ARBA" id="ARBA00022918"/>
    </source>
</evidence>
<feature type="compositionally biased region" description="Basic residues" evidence="10">
    <location>
        <begin position="188"/>
        <end position="200"/>
    </location>
</feature>
<dbReference type="GO" id="GO:0003676">
    <property type="term" value="F:nucleic acid binding"/>
    <property type="evidence" value="ECO:0007669"/>
    <property type="project" value="InterPro"/>
</dbReference>
<evidence type="ECO:0000256" key="5">
    <source>
        <dbReference type="ARBA" id="ARBA00022842"/>
    </source>
</evidence>
<evidence type="ECO:0000256" key="1">
    <source>
        <dbReference type="ARBA" id="ARBA00022722"/>
    </source>
</evidence>
<keyword evidence="8" id="KW-0808">Transferase</keyword>
<dbReference type="PANTHER" id="PTHR42648:SF11">
    <property type="entry name" value="TRANSPOSON TY4-P GAG-POL POLYPROTEIN"/>
    <property type="match status" value="1"/>
</dbReference>
<keyword evidence="4" id="KW-0378">Hydrolase</keyword>